<dbReference type="GO" id="GO:0000725">
    <property type="term" value="P:recombinational repair"/>
    <property type="evidence" value="ECO:0007669"/>
    <property type="project" value="TreeGrafter"/>
</dbReference>
<evidence type="ECO:0000256" key="1">
    <source>
        <dbReference type="ARBA" id="ARBA00022741"/>
    </source>
</evidence>
<reference evidence="7" key="1">
    <citation type="journal article" date="2014" name="Front. Microbiol.">
        <title>High frequency of phylogenetically diverse reductive dehalogenase-homologous genes in deep subseafloor sedimentary metagenomes.</title>
        <authorList>
            <person name="Kawai M."/>
            <person name="Futagami T."/>
            <person name="Toyoda A."/>
            <person name="Takaki Y."/>
            <person name="Nishi S."/>
            <person name="Hori S."/>
            <person name="Arai W."/>
            <person name="Tsubouchi T."/>
            <person name="Morono Y."/>
            <person name="Uchiyama I."/>
            <person name="Ito T."/>
            <person name="Fujiyama A."/>
            <person name="Inagaki F."/>
            <person name="Takami H."/>
        </authorList>
    </citation>
    <scope>NUCLEOTIDE SEQUENCE</scope>
    <source>
        <strain evidence="7">Expedition CK06-06</strain>
    </source>
</reference>
<keyword evidence="3" id="KW-0347">Helicase</keyword>
<evidence type="ECO:0000259" key="6">
    <source>
        <dbReference type="PROSITE" id="PS51198"/>
    </source>
</evidence>
<dbReference type="InterPro" id="IPR013986">
    <property type="entry name" value="DExx_box_DNA_helicase_dom_sf"/>
</dbReference>
<dbReference type="InterPro" id="IPR014016">
    <property type="entry name" value="UvrD-like_ATP-bd"/>
</dbReference>
<gene>
    <name evidence="7" type="ORF">S01H4_41076</name>
</gene>
<organism evidence="7">
    <name type="scientific">marine sediment metagenome</name>
    <dbReference type="NCBI Taxonomy" id="412755"/>
    <lineage>
        <taxon>unclassified sequences</taxon>
        <taxon>metagenomes</taxon>
        <taxon>ecological metagenomes</taxon>
    </lineage>
</organism>
<sequence>KGEHFKVLALTFTNKAAEEMKERVEMLVGEELKRVFIGTFHSFSHELIRTYGSYIGISRDFIIYDKPEDIIKVLIDAVRIRVGKELKGEIESTILSEKYKDVSVLENTVPGFYYAYMKLKNRLISPLNLSRVGKNYSEDFRLIFELYDEELRNQSALDFADLILYAHKLLNEKIFIRKQVQTVYKHILIDEGQDTNKAQFELITTICGEDFQSLFIVADEDQLLFEWNDAKFEYLMSLIEKYKVEVIQLYESYRCPVQILQVANRLIKHNRIRIETKAELLPKKEEAE</sequence>
<dbReference type="GO" id="GO:0043138">
    <property type="term" value="F:3'-5' DNA helicase activity"/>
    <property type="evidence" value="ECO:0007669"/>
    <property type="project" value="TreeGrafter"/>
</dbReference>
<dbReference type="AlphaFoldDB" id="X1DJ12"/>
<feature type="non-terminal residue" evidence="7">
    <location>
        <position position="288"/>
    </location>
</feature>
<accession>X1DJ12</accession>
<evidence type="ECO:0000256" key="2">
    <source>
        <dbReference type="ARBA" id="ARBA00022801"/>
    </source>
</evidence>
<keyword evidence="2" id="KW-0378">Hydrolase</keyword>
<evidence type="ECO:0000256" key="3">
    <source>
        <dbReference type="ARBA" id="ARBA00022806"/>
    </source>
</evidence>
<keyword evidence="5" id="KW-0238">DNA-binding</keyword>
<evidence type="ECO:0000256" key="5">
    <source>
        <dbReference type="ARBA" id="ARBA00023125"/>
    </source>
</evidence>
<dbReference type="PROSITE" id="PS51198">
    <property type="entry name" value="UVRD_HELICASE_ATP_BIND"/>
    <property type="match status" value="1"/>
</dbReference>
<keyword evidence="4" id="KW-0067">ATP-binding</keyword>
<proteinExistence type="predicted"/>
<dbReference type="GO" id="GO:0033202">
    <property type="term" value="C:DNA helicase complex"/>
    <property type="evidence" value="ECO:0007669"/>
    <property type="project" value="TreeGrafter"/>
</dbReference>
<dbReference type="InterPro" id="IPR027417">
    <property type="entry name" value="P-loop_NTPase"/>
</dbReference>
<protein>
    <recommendedName>
        <fullName evidence="6">UvrD-like helicase ATP-binding domain-containing protein</fullName>
    </recommendedName>
</protein>
<feature type="non-terminal residue" evidence="7">
    <location>
        <position position="1"/>
    </location>
</feature>
<comment type="caution">
    <text evidence="7">The sequence shown here is derived from an EMBL/GenBank/DDBJ whole genome shotgun (WGS) entry which is preliminary data.</text>
</comment>
<dbReference type="Gene3D" id="3.40.50.300">
    <property type="entry name" value="P-loop containing nucleotide triphosphate hydrolases"/>
    <property type="match status" value="1"/>
</dbReference>
<dbReference type="GO" id="GO:0016787">
    <property type="term" value="F:hydrolase activity"/>
    <property type="evidence" value="ECO:0007669"/>
    <property type="project" value="UniProtKB-KW"/>
</dbReference>
<dbReference type="CDD" id="cd17932">
    <property type="entry name" value="DEXQc_UvrD"/>
    <property type="match status" value="1"/>
</dbReference>
<dbReference type="GO" id="GO:0003677">
    <property type="term" value="F:DNA binding"/>
    <property type="evidence" value="ECO:0007669"/>
    <property type="project" value="UniProtKB-KW"/>
</dbReference>
<dbReference type="InterPro" id="IPR000212">
    <property type="entry name" value="DNA_helicase_UvrD/REP"/>
</dbReference>
<dbReference type="PANTHER" id="PTHR11070:SF2">
    <property type="entry name" value="ATP-DEPENDENT DNA HELICASE SRS2"/>
    <property type="match status" value="1"/>
</dbReference>
<dbReference type="GO" id="GO:0005524">
    <property type="term" value="F:ATP binding"/>
    <property type="evidence" value="ECO:0007669"/>
    <property type="project" value="UniProtKB-KW"/>
</dbReference>
<evidence type="ECO:0000256" key="4">
    <source>
        <dbReference type="ARBA" id="ARBA00022840"/>
    </source>
</evidence>
<feature type="domain" description="UvrD-like helicase ATP-binding" evidence="6">
    <location>
        <begin position="1"/>
        <end position="256"/>
    </location>
</feature>
<dbReference type="Gene3D" id="1.10.10.160">
    <property type="match status" value="1"/>
</dbReference>
<dbReference type="SUPFAM" id="SSF52540">
    <property type="entry name" value="P-loop containing nucleoside triphosphate hydrolases"/>
    <property type="match status" value="1"/>
</dbReference>
<keyword evidence="1" id="KW-0547">Nucleotide-binding</keyword>
<name>X1DJ12_9ZZZZ</name>
<dbReference type="Pfam" id="PF00580">
    <property type="entry name" value="UvrD-helicase"/>
    <property type="match status" value="1"/>
</dbReference>
<dbReference type="EMBL" id="BART01022441">
    <property type="protein sequence ID" value="GAG96401.1"/>
    <property type="molecule type" value="Genomic_DNA"/>
</dbReference>
<evidence type="ECO:0000313" key="7">
    <source>
        <dbReference type="EMBL" id="GAG96401.1"/>
    </source>
</evidence>
<dbReference type="PANTHER" id="PTHR11070">
    <property type="entry name" value="UVRD / RECB / PCRA DNA HELICASE FAMILY MEMBER"/>
    <property type="match status" value="1"/>
</dbReference>
<dbReference type="GO" id="GO:0005829">
    <property type="term" value="C:cytosol"/>
    <property type="evidence" value="ECO:0007669"/>
    <property type="project" value="TreeGrafter"/>
</dbReference>